<evidence type="ECO:0000313" key="2">
    <source>
        <dbReference type="EMBL" id="RAP03368.1"/>
    </source>
</evidence>
<gene>
    <name evidence="2" type="ORF">CA615_02410</name>
</gene>
<protein>
    <submittedName>
        <fullName evidence="2">Uncharacterized protein</fullName>
    </submittedName>
</protein>
<name>A0A328Q9Y1_9EURY</name>
<dbReference type="RefSeq" id="WP_112149395.1">
    <property type="nucleotide sequence ID" value="NZ_CATZXA010000175.1"/>
</dbReference>
<dbReference type="Proteomes" id="UP000248557">
    <property type="component" value="Unassembled WGS sequence"/>
</dbReference>
<keyword evidence="1" id="KW-0472">Membrane</keyword>
<reference evidence="2 3" key="1">
    <citation type="submission" date="2017-05" db="EMBL/GenBank/DDBJ databases">
        <title>Host range expansion of the Methanosphaera genus to humans and monogastric animals involves recent and extensive reduction in genome content.</title>
        <authorList>
            <person name="Hoedt E.C."/>
            <person name="Volmer J.G."/>
            <person name="Parks D.H."/>
            <person name="Rosewarne C.P."/>
            <person name="Denman S.E."/>
            <person name="Mcsweeney C.S."/>
            <person name="O Cuiv P."/>
            <person name="Hugenholtz P."/>
            <person name="Tyson G.W."/>
            <person name="Morrison M."/>
        </authorList>
    </citation>
    <scope>NUCLEOTIDE SEQUENCE [LARGE SCALE GENOMIC DNA]</scope>
    <source>
        <strain evidence="2 3">PA5</strain>
    </source>
</reference>
<sequence length="153" mass="16636">MREKNVFALIIGLIVICVAVVGLFSLISSTNTVNTSNQNNSNNISNNLEVSDISIVSEGYSMYTVSCDLTPKIDYDYLEMQVIFYDSNNAVIGKSPLVWNINNPTKDQLIKVSGTATTSSSSTTPARAEIYIFDSAFSSNPENAIYVGNVTLN</sequence>
<keyword evidence="1" id="KW-1133">Transmembrane helix</keyword>
<evidence type="ECO:0000256" key="1">
    <source>
        <dbReference type="SAM" id="Phobius"/>
    </source>
</evidence>
<accession>A0A328Q9Y1</accession>
<organism evidence="2 3">
    <name type="scientific">Methanosphaera stadtmanae</name>
    <dbReference type="NCBI Taxonomy" id="2317"/>
    <lineage>
        <taxon>Archaea</taxon>
        <taxon>Methanobacteriati</taxon>
        <taxon>Methanobacteriota</taxon>
        <taxon>Methanomada group</taxon>
        <taxon>Methanobacteria</taxon>
        <taxon>Methanobacteriales</taxon>
        <taxon>Methanobacteriaceae</taxon>
        <taxon>Methanosphaera</taxon>
    </lineage>
</organism>
<dbReference type="EMBL" id="NGJK01000026">
    <property type="protein sequence ID" value="RAP03368.1"/>
    <property type="molecule type" value="Genomic_DNA"/>
</dbReference>
<keyword evidence="1" id="KW-0812">Transmembrane</keyword>
<comment type="caution">
    <text evidence="2">The sequence shown here is derived from an EMBL/GenBank/DDBJ whole genome shotgun (WGS) entry which is preliminary data.</text>
</comment>
<feature type="transmembrane region" description="Helical" evidence="1">
    <location>
        <begin position="7"/>
        <end position="27"/>
    </location>
</feature>
<proteinExistence type="predicted"/>
<dbReference type="AlphaFoldDB" id="A0A328Q9Y1"/>
<evidence type="ECO:0000313" key="3">
    <source>
        <dbReference type="Proteomes" id="UP000248557"/>
    </source>
</evidence>